<comment type="caution">
    <text evidence="2">The sequence shown here is derived from an EMBL/GenBank/DDBJ whole genome shotgun (WGS) entry which is preliminary data.</text>
</comment>
<dbReference type="EMBL" id="LBYQ01000011">
    <property type="protein sequence ID" value="KKR54894.1"/>
    <property type="molecule type" value="Genomic_DNA"/>
</dbReference>
<dbReference type="NCBIfam" id="TIGR01826">
    <property type="entry name" value="CofD_related"/>
    <property type="match status" value="1"/>
</dbReference>
<keyword evidence="1" id="KW-0963">Cytoplasm</keyword>
<reference evidence="2 3" key="1">
    <citation type="journal article" date="2015" name="Nature">
        <title>rRNA introns, odd ribosomes, and small enigmatic genomes across a large radiation of phyla.</title>
        <authorList>
            <person name="Brown C.T."/>
            <person name="Hug L.A."/>
            <person name="Thomas B.C."/>
            <person name="Sharon I."/>
            <person name="Castelle C.J."/>
            <person name="Singh A."/>
            <person name="Wilkins M.J."/>
            <person name="Williams K.H."/>
            <person name="Banfield J.F."/>
        </authorList>
    </citation>
    <scope>NUCLEOTIDE SEQUENCE [LARGE SCALE GENOMIC DNA]</scope>
</reference>
<dbReference type="InterPro" id="IPR002882">
    <property type="entry name" value="CofD"/>
</dbReference>
<dbReference type="Proteomes" id="UP000034489">
    <property type="component" value="Unassembled WGS sequence"/>
</dbReference>
<sequence length="341" mass="37971">MYIKVKIPLMFLSFFRNYLELPSKKKRVVCLGGGVGTAQILKGLRSYPYDLTAVVSMADDGGSAGRLRRAFLVPPSGDIVNCLAALSDEESILKELFVYRFAGKRYGKDTDLGGQKLGNLIFVALADIYKGDLNKALEEFSKIISTNGRVLPATLGDVNIWAKTKKGKKVYGEENIDLGKYNGGGILAEVHLDPPDVKTYQHTIESLLAADLIIVGPGDLFSTVLPVVIVTKIQKILISAKVPKIFIVNIANKPFETPNFAVSNYLETIKKHLGADVFDKILVNVNQRYKIPKDLKYKYVKYGLGNLEDYHTRIIENDFVDEKFPIYHDGQKVAKFIETVF</sequence>
<dbReference type="InterPro" id="IPR038136">
    <property type="entry name" value="CofD-like_dom_sf"/>
</dbReference>
<dbReference type="GO" id="GO:0043743">
    <property type="term" value="F:LPPG:FO 2-phospho-L-lactate transferase activity"/>
    <property type="evidence" value="ECO:0007669"/>
    <property type="project" value="InterPro"/>
</dbReference>
<accession>A0A0G0RQB7</accession>
<evidence type="ECO:0000313" key="3">
    <source>
        <dbReference type="Proteomes" id="UP000034489"/>
    </source>
</evidence>
<dbReference type="InterPro" id="IPR010119">
    <property type="entry name" value="Gluconeogen_factor"/>
</dbReference>
<organism evidence="2 3">
    <name type="scientific">Candidatus Curtissbacteria bacterium GW2011_GWA1_40_24</name>
    <dbReference type="NCBI Taxonomy" id="1618406"/>
    <lineage>
        <taxon>Bacteria</taxon>
        <taxon>Candidatus Curtissiibacteriota</taxon>
    </lineage>
</organism>
<dbReference type="PANTHER" id="PTHR30135">
    <property type="entry name" value="UNCHARACTERIZED PROTEIN YVCK-RELATED"/>
    <property type="match status" value="1"/>
</dbReference>
<dbReference type="Gene3D" id="3.40.50.10680">
    <property type="entry name" value="CofD-like domains"/>
    <property type="match status" value="1"/>
</dbReference>
<evidence type="ECO:0000313" key="2">
    <source>
        <dbReference type="EMBL" id="KKR54894.1"/>
    </source>
</evidence>
<evidence type="ECO:0000256" key="1">
    <source>
        <dbReference type="ARBA" id="ARBA00022490"/>
    </source>
</evidence>
<protein>
    <recommendedName>
        <fullName evidence="4">Gluconeogenesis factor</fullName>
    </recommendedName>
</protein>
<dbReference type="CDD" id="cd07187">
    <property type="entry name" value="YvcK_like"/>
    <property type="match status" value="1"/>
</dbReference>
<evidence type="ECO:0008006" key="4">
    <source>
        <dbReference type="Google" id="ProtNLM"/>
    </source>
</evidence>
<dbReference type="Pfam" id="PF01933">
    <property type="entry name" value="CofD"/>
    <property type="match status" value="1"/>
</dbReference>
<proteinExistence type="predicted"/>
<gene>
    <name evidence="2" type="ORF">UT92_C0011G0005</name>
</gene>
<name>A0A0G0RQB7_9BACT</name>
<dbReference type="AlphaFoldDB" id="A0A0G0RQB7"/>
<dbReference type="SUPFAM" id="SSF142338">
    <property type="entry name" value="CofD-like"/>
    <property type="match status" value="1"/>
</dbReference>
<dbReference type="PANTHER" id="PTHR30135:SF3">
    <property type="entry name" value="GLUCONEOGENESIS FACTOR-RELATED"/>
    <property type="match status" value="1"/>
</dbReference>